<keyword evidence="2" id="KW-0677">Repeat</keyword>
<evidence type="ECO:0000256" key="2">
    <source>
        <dbReference type="ARBA" id="ARBA00022737"/>
    </source>
</evidence>
<evidence type="ECO:0000259" key="9">
    <source>
        <dbReference type="PROSITE" id="PS51294"/>
    </source>
</evidence>
<feature type="domain" description="Myb-like" evidence="8">
    <location>
        <begin position="17"/>
        <end position="41"/>
    </location>
</feature>
<dbReference type="Gene3D" id="1.10.10.60">
    <property type="entry name" value="Homeodomain-like"/>
    <property type="match status" value="1"/>
</dbReference>
<dbReference type="SUPFAM" id="SSF46689">
    <property type="entry name" value="Homeodomain-like"/>
    <property type="match status" value="1"/>
</dbReference>
<evidence type="ECO:0000256" key="7">
    <source>
        <dbReference type="SAM" id="MobiDB-lite"/>
    </source>
</evidence>
<proteinExistence type="evidence at transcript level"/>
<dbReference type="InterPro" id="IPR017930">
    <property type="entry name" value="Myb_dom"/>
</dbReference>
<keyword evidence="3" id="KW-0805">Transcription regulation</keyword>
<dbReference type="InterPro" id="IPR001005">
    <property type="entry name" value="SANT/Myb"/>
</dbReference>
<feature type="compositionally biased region" description="Low complexity" evidence="7">
    <location>
        <begin position="58"/>
        <end position="73"/>
    </location>
</feature>
<keyword evidence="5" id="KW-0804">Transcription</keyword>
<dbReference type="PANTHER" id="PTHR47997:SF75">
    <property type="entry name" value="MYB DOMAIN PROTEIN 55"/>
    <property type="match status" value="1"/>
</dbReference>
<dbReference type="Pfam" id="PF00249">
    <property type="entry name" value="Myb_DNA-binding"/>
    <property type="match status" value="1"/>
</dbReference>
<feature type="domain" description="HTH myb-type" evidence="9">
    <location>
        <begin position="17"/>
        <end position="45"/>
    </location>
</feature>
<dbReference type="InterPro" id="IPR009057">
    <property type="entry name" value="Homeodomain-like_sf"/>
</dbReference>
<protein>
    <submittedName>
        <fullName evidence="10">MYB63</fullName>
    </submittedName>
</protein>
<evidence type="ECO:0000256" key="3">
    <source>
        <dbReference type="ARBA" id="ARBA00023015"/>
    </source>
</evidence>
<evidence type="ECO:0000256" key="1">
    <source>
        <dbReference type="ARBA" id="ARBA00004123"/>
    </source>
</evidence>
<dbReference type="AlphaFoldDB" id="A0A3Q9NGQ9"/>
<dbReference type="PANTHER" id="PTHR47997">
    <property type="entry name" value="MYB DOMAIN PROTEIN 55"/>
    <property type="match status" value="1"/>
</dbReference>
<organism evidence="10">
    <name type="scientific">Betula platyphylla</name>
    <name type="common">Asian white birch</name>
    <dbReference type="NCBI Taxonomy" id="78630"/>
    <lineage>
        <taxon>Eukaryota</taxon>
        <taxon>Viridiplantae</taxon>
        <taxon>Streptophyta</taxon>
        <taxon>Embryophyta</taxon>
        <taxon>Tracheophyta</taxon>
        <taxon>Spermatophyta</taxon>
        <taxon>Magnoliopsida</taxon>
        <taxon>eudicotyledons</taxon>
        <taxon>Gunneridae</taxon>
        <taxon>Pentapetalae</taxon>
        <taxon>rosids</taxon>
        <taxon>fabids</taxon>
        <taxon>Fagales</taxon>
        <taxon>Betulaceae</taxon>
        <taxon>Betula</taxon>
    </lineage>
</organism>
<dbReference type="GO" id="GO:0003677">
    <property type="term" value="F:DNA binding"/>
    <property type="evidence" value="ECO:0007669"/>
    <property type="project" value="UniProtKB-KW"/>
</dbReference>
<keyword evidence="6" id="KW-0539">Nucleus</keyword>
<sequence length="249" mass="27967">MHINLLGACCSIKLICRWSKIASHFPGRTDNEIKNVWNTHLKKRRSLKDANSNGDELSSITSSSSSSSTSFTSCGKQNIGVIEKVEDSQKEVVVDEFNPGKDPREQTSCSVSSYDSNIVSRPEEQMDSLLHYGGPYDVNNMLQEVNKPGLEIPLEADLDFWNMLDNLDSVQFGHHHEAVNACQSSNFVEVENKEWLCYLENELGLDAMEEENREILTKNAVVAPESDLDMGYFPVWPSLPHHDQNCASK</sequence>
<dbReference type="PROSITE" id="PS50090">
    <property type="entry name" value="MYB_LIKE"/>
    <property type="match status" value="1"/>
</dbReference>
<dbReference type="GO" id="GO:0005634">
    <property type="term" value="C:nucleus"/>
    <property type="evidence" value="ECO:0007669"/>
    <property type="project" value="UniProtKB-SubCell"/>
</dbReference>
<evidence type="ECO:0000256" key="4">
    <source>
        <dbReference type="ARBA" id="ARBA00023125"/>
    </source>
</evidence>
<name>A0A3Q9NGQ9_BETPL</name>
<accession>A0A3Q9NGQ9</accession>
<dbReference type="CDD" id="cd00167">
    <property type="entry name" value="SANT"/>
    <property type="match status" value="1"/>
</dbReference>
<comment type="subcellular location">
    <subcellularLocation>
        <location evidence="1">Nucleus</location>
    </subcellularLocation>
</comment>
<dbReference type="InterPro" id="IPR051953">
    <property type="entry name" value="Plant_SW-associated_TFs"/>
</dbReference>
<evidence type="ECO:0000256" key="5">
    <source>
        <dbReference type="ARBA" id="ARBA00023163"/>
    </source>
</evidence>
<keyword evidence="4" id="KW-0238">DNA-binding</keyword>
<reference evidence="10" key="1">
    <citation type="journal article" date="2019" name="Plant Physiol.">
        <title>BpNAC012 positively regulates abiotic stress responses and secondary wall biosynthesis.</title>
        <authorList>
            <person name="Hu P."/>
            <person name="Zhang K."/>
            <person name="Yang C."/>
        </authorList>
    </citation>
    <scope>NUCLEOTIDE SEQUENCE</scope>
</reference>
<evidence type="ECO:0000313" key="10">
    <source>
        <dbReference type="EMBL" id="AZT82052.1"/>
    </source>
</evidence>
<evidence type="ECO:0000259" key="8">
    <source>
        <dbReference type="PROSITE" id="PS50090"/>
    </source>
</evidence>
<dbReference type="EMBL" id="MH765664">
    <property type="protein sequence ID" value="AZT82052.1"/>
    <property type="molecule type" value="mRNA"/>
</dbReference>
<dbReference type="PROSITE" id="PS51294">
    <property type="entry name" value="HTH_MYB"/>
    <property type="match status" value="1"/>
</dbReference>
<evidence type="ECO:0000256" key="6">
    <source>
        <dbReference type="ARBA" id="ARBA00023242"/>
    </source>
</evidence>
<feature type="region of interest" description="Disordered" evidence="7">
    <location>
        <begin position="47"/>
        <end position="74"/>
    </location>
</feature>